<keyword evidence="1" id="KW-0472">Membrane</keyword>
<evidence type="ECO:0000256" key="1">
    <source>
        <dbReference type="SAM" id="Phobius"/>
    </source>
</evidence>
<keyword evidence="3" id="KW-1185">Reference proteome</keyword>
<dbReference type="Proteomes" id="UP000298061">
    <property type="component" value="Unassembled WGS sequence"/>
</dbReference>
<dbReference type="AlphaFoldDB" id="A0A4Y9ZGD3"/>
<feature type="transmembrane region" description="Helical" evidence="1">
    <location>
        <begin position="51"/>
        <end position="69"/>
    </location>
</feature>
<proteinExistence type="predicted"/>
<organism evidence="2 3">
    <name type="scientific">Hericium alpestre</name>
    <dbReference type="NCBI Taxonomy" id="135208"/>
    <lineage>
        <taxon>Eukaryota</taxon>
        <taxon>Fungi</taxon>
        <taxon>Dikarya</taxon>
        <taxon>Basidiomycota</taxon>
        <taxon>Agaricomycotina</taxon>
        <taxon>Agaricomycetes</taxon>
        <taxon>Russulales</taxon>
        <taxon>Hericiaceae</taxon>
        <taxon>Hericium</taxon>
    </lineage>
</organism>
<sequence length="142" mass="16144">MPHISASSFPPLVQSITDVTRRLSPSDVAATVIGTSSVTYLVLKRYEPQEYFFTTVFLIFLCVPALLILPRQNILKSTPLAVLAAYTSHWTLLLLFTAAYRLSPFHLLVGYPGPLLPRLTKWWTAYQIARHGQMHLKYQQLK</sequence>
<dbReference type="OrthoDB" id="3056479at2759"/>
<comment type="caution">
    <text evidence="2">The sequence shown here is derived from an EMBL/GenBank/DDBJ whole genome shotgun (WGS) entry which is preliminary data.</text>
</comment>
<dbReference type="EMBL" id="SFCI01002537">
    <property type="protein sequence ID" value="TFY73795.1"/>
    <property type="molecule type" value="Genomic_DNA"/>
</dbReference>
<keyword evidence="1" id="KW-1133">Transmembrane helix</keyword>
<feature type="transmembrane region" description="Helical" evidence="1">
    <location>
        <begin position="81"/>
        <end position="102"/>
    </location>
</feature>
<accession>A0A4Y9ZGD3</accession>
<name>A0A4Y9ZGD3_9AGAM</name>
<gene>
    <name evidence="2" type="ORF">EWM64_g10217</name>
</gene>
<protein>
    <submittedName>
        <fullName evidence="2">Uncharacterized protein</fullName>
    </submittedName>
</protein>
<reference evidence="2 3" key="1">
    <citation type="submission" date="2019-02" db="EMBL/GenBank/DDBJ databases">
        <title>Genome sequencing of the rare red list fungi Hericium alpestre (H. flagellum).</title>
        <authorList>
            <person name="Buettner E."/>
            <person name="Kellner H."/>
        </authorList>
    </citation>
    <scope>NUCLEOTIDE SEQUENCE [LARGE SCALE GENOMIC DNA]</scope>
    <source>
        <strain evidence="2 3">DSM 108284</strain>
    </source>
</reference>
<evidence type="ECO:0000313" key="3">
    <source>
        <dbReference type="Proteomes" id="UP000298061"/>
    </source>
</evidence>
<keyword evidence="1" id="KW-0812">Transmembrane</keyword>
<evidence type="ECO:0000313" key="2">
    <source>
        <dbReference type="EMBL" id="TFY73795.1"/>
    </source>
</evidence>
<dbReference type="STRING" id="135208.A0A4Y9ZGD3"/>